<feature type="domain" description="Methyltransferase" evidence="3">
    <location>
        <begin position="44"/>
        <end position="136"/>
    </location>
</feature>
<name>A0A556QLK1_9BACT</name>
<comment type="caution">
    <text evidence="4">The sequence shown here is derived from an EMBL/GenBank/DDBJ whole genome shotgun (WGS) entry which is preliminary data.</text>
</comment>
<dbReference type="GO" id="GO:0032259">
    <property type="term" value="P:methylation"/>
    <property type="evidence" value="ECO:0007669"/>
    <property type="project" value="UniProtKB-KW"/>
</dbReference>
<dbReference type="Proteomes" id="UP000315648">
    <property type="component" value="Unassembled WGS sequence"/>
</dbReference>
<dbReference type="Pfam" id="PF13649">
    <property type="entry name" value="Methyltransf_25"/>
    <property type="match status" value="1"/>
</dbReference>
<reference evidence="4 5" key="1">
    <citation type="submission" date="2019-07" db="EMBL/GenBank/DDBJ databases">
        <title>Description of 53C-WASEF.</title>
        <authorList>
            <person name="Pitt A."/>
            <person name="Hahn M.W."/>
        </authorList>
    </citation>
    <scope>NUCLEOTIDE SEQUENCE [LARGE SCALE GENOMIC DNA]</scope>
    <source>
        <strain evidence="4 5">53C-WASEF</strain>
    </source>
</reference>
<dbReference type="PANTHER" id="PTHR43861">
    <property type="entry name" value="TRANS-ACONITATE 2-METHYLTRANSFERASE-RELATED"/>
    <property type="match status" value="1"/>
</dbReference>
<dbReference type="GO" id="GO:0008168">
    <property type="term" value="F:methyltransferase activity"/>
    <property type="evidence" value="ECO:0007669"/>
    <property type="project" value="UniProtKB-KW"/>
</dbReference>
<dbReference type="PANTHER" id="PTHR43861:SF1">
    <property type="entry name" value="TRANS-ACONITATE 2-METHYLTRANSFERASE"/>
    <property type="match status" value="1"/>
</dbReference>
<sequence length="250" mass="27984">MDRAYWDAMAADYDGEIFSVCENDTAGLITGHITHFGSPEHTAADLGCGVGKFTPLLAQSFGRVHACDLSPKLLAQARSACRKFKNVDFLQTDLGRVAHPFDPVDFVLCVNVLIMSGLDARMAALRAVTAQVKHGGHLLLVTPSTESMLYTQFRRIDWCLREGMDCDAAIRDSVPARGSVRDLHQGIRPIAGMPTKHHLREELMVLLRNHEMDVLSVEKLTYPWTTEFDDPPAWMESPLPWDWLVVARRK</sequence>
<evidence type="ECO:0000256" key="1">
    <source>
        <dbReference type="ARBA" id="ARBA00022603"/>
    </source>
</evidence>
<evidence type="ECO:0000313" key="5">
    <source>
        <dbReference type="Proteomes" id="UP000315648"/>
    </source>
</evidence>
<proteinExistence type="predicted"/>
<dbReference type="Gene3D" id="3.40.50.150">
    <property type="entry name" value="Vaccinia Virus protein VP39"/>
    <property type="match status" value="1"/>
</dbReference>
<gene>
    <name evidence="4" type="ORF">FPL22_10985</name>
</gene>
<evidence type="ECO:0000259" key="3">
    <source>
        <dbReference type="Pfam" id="PF13649"/>
    </source>
</evidence>
<dbReference type="AlphaFoldDB" id="A0A556QLK1"/>
<dbReference type="InterPro" id="IPR041698">
    <property type="entry name" value="Methyltransf_25"/>
</dbReference>
<keyword evidence="1 4" id="KW-0489">Methyltransferase</keyword>
<organism evidence="4 5">
    <name type="scientific">Rariglobus hedericola</name>
    <dbReference type="NCBI Taxonomy" id="2597822"/>
    <lineage>
        <taxon>Bacteria</taxon>
        <taxon>Pseudomonadati</taxon>
        <taxon>Verrucomicrobiota</taxon>
        <taxon>Opitutia</taxon>
        <taxon>Opitutales</taxon>
        <taxon>Opitutaceae</taxon>
        <taxon>Rariglobus</taxon>
    </lineage>
</organism>
<evidence type="ECO:0000256" key="2">
    <source>
        <dbReference type="ARBA" id="ARBA00022679"/>
    </source>
</evidence>
<dbReference type="OrthoDB" id="6064711at2"/>
<dbReference type="EMBL" id="VMBG01000002">
    <property type="protein sequence ID" value="TSJ77529.1"/>
    <property type="molecule type" value="Genomic_DNA"/>
</dbReference>
<keyword evidence="5" id="KW-1185">Reference proteome</keyword>
<dbReference type="CDD" id="cd02440">
    <property type="entry name" value="AdoMet_MTases"/>
    <property type="match status" value="1"/>
</dbReference>
<keyword evidence="2 4" id="KW-0808">Transferase</keyword>
<evidence type="ECO:0000313" key="4">
    <source>
        <dbReference type="EMBL" id="TSJ77529.1"/>
    </source>
</evidence>
<protein>
    <submittedName>
        <fullName evidence="4">Class I SAM-dependent methyltransferase</fullName>
    </submittedName>
</protein>
<accession>A0A556QLK1</accession>
<dbReference type="SUPFAM" id="SSF53335">
    <property type="entry name" value="S-adenosyl-L-methionine-dependent methyltransferases"/>
    <property type="match status" value="1"/>
</dbReference>
<dbReference type="InterPro" id="IPR029063">
    <property type="entry name" value="SAM-dependent_MTases_sf"/>
</dbReference>